<evidence type="ECO:0000256" key="1">
    <source>
        <dbReference type="SAM" id="MobiDB-lite"/>
    </source>
</evidence>
<dbReference type="Proteomes" id="UP000215332">
    <property type="component" value="Chromosome 1"/>
</dbReference>
<organism evidence="2 3">
    <name type="scientific">Cutibacterium granulosum</name>
    <dbReference type="NCBI Taxonomy" id="33011"/>
    <lineage>
        <taxon>Bacteria</taxon>
        <taxon>Bacillati</taxon>
        <taxon>Actinomycetota</taxon>
        <taxon>Actinomycetes</taxon>
        <taxon>Propionibacteriales</taxon>
        <taxon>Propionibacteriaceae</taxon>
        <taxon>Cutibacterium</taxon>
    </lineage>
</organism>
<dbReference type="EMBL" id="LT906441">
    <property type="protein sequence ID" value="SNV36448.1"/>
    <property type="molecule type" value="Genomic_DNA"/>
</dbReference>
<evidence type="ECO:0000313" key="3">
    <source>
        <dbReference type="Proteomes" id="UP000215332"/>
    </source>
</evidence>
<accession>A0A239WRJ4</accession>
<feature type="region of interest" description="Disordered" evidence="1">
    <location>
        <begin position="1"/>
        <end position="23"/>
    </location>
</feature>
<dbReference type="InterPro" id="IPR034660">
    <property type="entry name" value="DinB/YfiT-like"/>
</dbReference>
<reference evidence="2 3" key="1">
    <citation type="submission" date="2017-06" db="EMBL/GenBank/DDBJ databases">
        <authorList>
            <consortium name="Pathogen Informatics"/>
        </authorList>
    </citation>
    <scope>NUCLEOTIDE SEQUENCE [LARGE SCALE GENOMIC DNA]</scope>
    <source>
        <strain evidence="2 3">NCTC11865</strain>
    </source>
</reference>
<dbReference type="InterPro" id="IPR017517">
    <property type="entry name" value="Maleyloyr_isom"/>
</dbReference>
<dbReference type="KEGG" id="cgrn:4412665_01364"/>
<sequence length="214" mass="23743">MSLAQSERAGLAGDLDRLGPDAPTLDKGWTTNDLLTHMLLRENDPLAIPGMAVDLLDETTAARARRLEASTTFDERVAQFRRGPKPWSAFRIPLLDRVANGAEFFVHHEDVLRAEEGWSPRELGHQTQTHLARIVKQHARLLLRRSPVGVRVEMTGQSGDLHTLMVRPGSRIVTVVGEPAEVLLHCYGRKSVAQVTVLGERESVEAFLQTECSV</sequence>
<dbReference type="eggNOG" id="COG0243">
    <property type="taxonomic scope" value="Bacteria"/>
</dbReference>
<dbReference type="RefSeq" id="WP_021103377.1">
    <property type="nucleotide sequence ID" value="NZ_LT906441.1"/>
</dbReference>
<dbReference type="NCBIfam" id="TIGR03083">
    <property type="entry name" value="maleylpyruvate isomerase family mycothiol-dependent enzyme"/>
    <property type="match status" value="1"/>
</dbReference>
<name>A0A239WRJ4_9ACTN</name>
<evidence type="ECO:0008006" key="4">
    <source>
        <dbReference type="Google" id="ProtNLM"/>
    </source>
</evidence>
<dbReference type="AlphaFoldDB" id="A0A239WRJ4"/>
<gene>
    <name evidence="2" type="ORF">SAMEA4412665_01364</name>
</gene>
<dbReference type="SUPFAM" id="SSF109854">
    <property type="entry name" value="DinB/YfiT-like putative metalloenzymes"/>
    <property type="match status" value="1"/>
</dbReference>
<proteinExistence type="predicted"/>
<dbReference type="InterPro" id="IPR017519">
    <property type="entry name" value="CHP03085"/>
</dbReference>
<protein>
    <recommendedName>
        <fullName evidence="4">TIGR03085 family protein</fullName>
    </recommendedName>
</protein>
<dbReference type="NCBIfam" id="TIGR03085">
    <property type="entry name" value="TIGR03085 family metal-binding protein"/>
    <property type="match status" value="1"/>
</dbReference>
<evidence type="ECO:0000313" key="2">
    <source>
        <dbReference type="EMBL" id="SNV36448.1"/>
    </source>
</evidence>